<protein>
    <submittedName>
        <fullName evidence="15">5-hydroxytryptamine receptor 1-like protein</fullName>
    </submittedName>
</protein>
<keyword evidence="16" id="KW-1185">Reference proteome</keyword>
<comment type="subcellular location">
    <subcellularLocation>
        <location evidence="1">Cell membrane</location>
        <topology evidence="1">Multi-pass membrane protein</topology>
    </subcellularLocation>
</comment>
<evidence type="ECO:0000256" key="1">
    <source>
        <dbReference type="ARBA" id="ARBA00004651"/>
    </source>
</evidence>
<reference evidence="15 16" key="1">
    <citation type="journal article" date="2018" name="Gigascience">
        <title>Genomes of trombidid mites reveal novel predicted allergens and laterally-transferred genes associated with secondary metabolism.</title>
        <authorList>
            <person name="Dong X."/>
            <person name="Chaisiri K."/>
            <person name="Xia D."/>
            <person name="Armstrong S.D."/>
            <person name="Fang Y."/>
            <person name="Donnelly M.J."/>
            <person name="Kadowaki T."/>
            <person name="McGarry J.W."/>
            <person name="Darby A.C."/>
            <person name="Makepeace B.L."/>
        </authorList>
    </citation>
    <scope>NUCLEOTIDE SEQUENCE [LARGE SCALE GENOMIC DNA]</scope>
    <source>
        <strain evidence="15">UoL-WK</strain>
    </source>
</reference>
<dbReference type="EMBL" id="NCKU01009845">
    <property type="protein sequence ID" value="RWS01106.1"/>
    <property type="molecule type" value="Genomic_DNA"/>
</dbReference>
<evidence type="ECO:0000256" key="8">
    <source>
        <dbReference type="ARBA" id="ARBA00023157"/>
    </source>
</evidence>
<dbReference type="PANTHER" id="PTHR24248">
    <property type="entry name" value="ADRENERGIC RECEPTOR-RELATED G-PROTEIN COUPLED RECEPTOR"/>
    <property type="match status" value="1"/>
</dbReference>
<evidence type="ECO:0000256" key="12">
    <source>
        <dbReference type="SAM" id="MobiDB-lite"/>
    </source>
</evidence>
<keyword evidence="3" id="KW-1003">Cell membrane</keyword>
<comment type="caution">
    <text evidence="15">The sequence shown here is derived from an EMBL/GenBank/DDBJ whole genome shotgun (WGS) entry which is preliminary data.</text>
</comment>
<keyword evidence="7 13" id="KW-0472">Membrane</keyword>
<feature type="compositionally biased region" description="Polar residues" evidence="12">
    <location>
        <begin position="375"/>
        <end position="386"/>
    </location>
</feature>
<dbReference type="InterPro" id="IPR000276">
    <property type="entry name" value="GPCR_Rhodpsn"/>
</dbReference>
<evidence type="ECO:0000256" key="11">
    <source>
        <dbReference type="RuleBase" id="RU000688"/>
    </source>
</evidence>
<keyword evidence="10 11" id="KW-0807">Transducer</keyword>
<dbReference type="PROSITE" id="PS00237">
    <property type="entry name" value="G_PROTEIN_RECEP_F1_1"/>
    <property type="match status" value="1"/>
</dbReference>
<evidence type="ECO:0000313" key="16">
    <source>
        <dbReference type="Proteomes" id="UP000285301"/>
    </source>
</evidence>
<proteinExistence type="inferred from homology"/>
<feature type="compositionally biased region" description="Low complexity" evidence="12">
    <location>
        <begin position="387"/>
        <end position="397"/>
    </location>
</feature>
<keyword evidence="4 11" id="KW-0812">Transmembrane</keyword>
<dbReference type="STRING" id="1965070.A0A3S4QB33"/>
<feature type="domain" description="G-protein coupled receptors family 1 profile" evidence="14">
    <location>
        <begin position="123"/>
        <end position="502"/>
    </location>
</feature>
<evidence type="ECO:0000256" key="6">
    <source>
        <dbReference type="ARBA" id="ARBA00023040"/>
    </source>
</evidence>
<dbReference type="GO" id="GO:0043410">
    <property type="term" value="P:positive regulation of MAPK cascade"/>
    <property type="evidence" value="ECO:0007669"/>
    <property type="project" value="TreeGrafter"/>
</dbReference>
<feature type="transmembrane region" description="Helical" evidence="13">
    <location>
        <begin position="264"/>
        <end position="287"/>
    </location>
</feature>
<name>A0A3S4QB33_9ACAR</name>
<feature type="transmembrane region" description="Helical" evidence="13">
    <location>
        <begin position="451"/>
        <end position="476"/>
    </location>
</feature>
<evidence type="ECO:0000313" key="15">
    <source>
        <dbReference type="EMBL" id="RWS01106.1"/>
    </source>
</evidence>
<dbReference type="SUPFAM" id="SSF81321">
    <property type="entry name" value="Family A G protein-coupled receptor-like"/>
    <property type="match status" value="1"/>
</dbReference>
<evidence type="ECO:0000256" key="3">
    <source>
        <dbReference type="ARBA" id="ARBA00022475"/>
    </source>
</evidence>
<dbReference type="GO" id="GO:0071880">
    <property type="term" value="P:adenylate cyclase-activating adrenergic receptor signaling pathway"/>
    <property type="evidence" value="ECO:0007669"/>
    <property type="project" value="TreeGrafter"/>
</dbReference>
<dbReference type="Pfam" id="PF00001">
    <property type="entry name" value="7tm_1"/>
    <property type="match status" value="1"/>
</dbReference>
<evidence type="ECO:0000256" key="9">
    <source>
        <dbReference type="ARBA" id="ARBA00023170"/>
    </source>
</evidence>
<dbReference type="InterPro" id="IPR017452">
    <property type="entry name" value="GPCR_Rhodpsn_7TM"/>
</dbReference>
<dbReference type="AlphaFoldDB" id="A0A3S4QB33"/>
<keyword evidence="8" id="KW-1015">Disulfide bond</keyword>
<sequence>MNLLNVSYGLSASTAYLSSLLSSASEQSVSTVDSSETIKCPDDYYIDQPSSAARILFLQNDHNGNLFSTDLDMMNDTVQVPCSTPSISTRDGENNYSEIAPTSGLGAVLVLCLCLMMAAIIFGNILVCLSVILVRKLRHPSNYLLISLAIADLCVGILVTPLGIYLEMNGGIWNLGHRLCDVWISFDQCSCTASILNLCVICIDRYLAITQPLTYGVRRTTKRILTMIIAVWVSACLISVPPLLVFGNDYGTESMPTCGYSQNLIYQLYATLGAFYIPLVIMLILYYKIYVAAKKVIEAEQRSQGPFKNNPPTQTPLLKCAKKAADAKSSHKDDSRCRQSGTNDEPIESWVKFDNMFERVESMEIVIEASRQDFSRSNGKNSPTKASISPLNSSSFSPTQRKENIVPLKPLTESYNRNEINKRYIENDTSTGQQSSKRRTSSILKEQKASITLGVIMTAFIVCWLPFFIMALLRLVVEIPHWATSLALWLGFANSMLNPIIYVTFHQDFRKAFRYLLCLQCRTMNTRLREEAYQTQYGYCDRI</sequence>
<feature type="region of interest" description="Disordered" evidence="12">
    <location>
        <begin position="373"/>
        <end position="403"/>
    </location>
</feature>
<evidence type="ECO:0000256" key="5">
    <source>
        <dbReference type="ARBA" id="ARBA00022989"/>
    </source>
</evidence>
<feature type="non-terminal residue" evidence="15">
    <location>
        <position position="543"/>
    </location>
</feature>
<dbReference type="Proteomes" id="UP000285301">
    <property type="component" value="Unassembled WGS sequence"/>
</dbReference>
<keyword evidence="5 13" id="KW-1133">Transmembrane helix</keyword>
<evidence type="ECO:0000256" key="13">
    <source>
        <dbReference type="SAM" id="Phobius"/>
    </source>
</evidence>
<evidence type="ECO:0000256" key="10">
    <source>
        <dbReference type="ARBA" id="ARBA00023224"/>
    </source>
</evidence>
<dbReference type="OrthoDB" id="5951059at2759"/>
<dbReference type="CDD" id="cd15329">
    <property type="entry name" value="7tmA_5-HT7"/>
    <property type="match status" value="1"/>
</dbReference>
<feature type="transmembrane region" description="Helical" evidence="13">
    <location>
        <begin position="224"/>
        <end position="244"/>
    </location>
</feature>
<dbReference type="SMART" id="SM01381">
    <property type="entry name" value="7TM_GPCR_Srsx"/>
    <property type="match status" value="1"/>
</dbReference>
<evidence type="ECO:0000256" key="4">
    <source>
        <dbReference type="ARBA" id="ARBA00022692"/>
    </source>
</evidence>
<feature type="transmembrane region" description="Helical" evidence="13">
    <location>
        <begin position="105"/>
        <end position="134"/>
    </location>
</feature>
<dbReference type="PROSITE" id="PS50262">
    <property type="entry name" value="G_PROTEIN_RECEP_F1_2"/>
    <property type="match status" value="1"/>
</dbReference>
<feature type="transmembrane region" description="Helical" evidence="13">
    <location>
        <begin position="184"/>
        <end position="203"/>
    </location>
</feature>
<dbReference type="PANTHER" id="PTHR24248:SF199">
    <property type="entry name" value="IP13425P-RELATED"/>
    <property type="match status" value="1"/>
</dbReference>
<feature type="transmembrane region" description="Helical" evidence="13">
    <location>
        <begin position="482"/>
        <end position="505"/>
    </location>
</feature>
<dbReference type="GO" id="GO:0004993">
    <property type="term" value="F:G protein-coupled serotonin receptor activity"/>
    <property type="evidence" value="ECO:0007669"/>
    <property type="project" value="UniProtKB-ARBA"/>
</dbReference>
<dbReference type="PRINTS" id="PR00237">
    <property type="entry name" value="GPCRRHODOPSN"/>
</dbReference>
<evidence type="ECO:0000256" key="2">
    <source>
        <dbReference type="ARBA" id="ARBA00010663"/>
    </source>
</evidence>
<keyword evidence="6 11" id="KW-0297">G-protein coupled receptor</keyword>
<organism evidence="15 16">
    <name type="scientific">Dinothrombium tinctorium</name>
    <dbReference type="NCBI Taxonomy" id="1965070"/>
    <lineage>
        <taxon>Eukaryota</taxon>
        <taxon>Metazoa</taxon>
        <taxon>Ecdysozoa</taxon>
        <taxon>Arthropoda</taxon>
        <taxon>Chelicerata</taxon>
        <taxon>Arachnida</taxon>
        <taxon>Acari</taxon>
        <taxon>Acariformes</taxon>
        <taxon>Trombidiformes</taxon>
        <taxon>Prostigmata</taxon>
        <taxon>Anystina</taxon>
        <taxon>Parasitengona</taxon>
        <taxon>Trombidioidea</taxon>
        <taxon>Trombidiidae</taxon>
        <taxon>Dinothrombium</taxon>
    </lineage>
</organism>
<keyword evidence="9 11" id="KW-0675">Receptor</keyword>
<dbReference type="Gene3D" id="1.20.1070.10">
    <property type="entry name" value="Rhodopsin 7-helix transmembrane proteins"/>
    <property type="match status" value="2"/>
</dbReference>
<evidence type="ECO:0000259" key="14">
    <source>
        <dbReference type="PROSITE" id="PS50262"/>
    </source>
</evidence>
<dbReference type="GO" id="GO:0005886">
    <property type="term" value="C:plasma membrane"/>
    <property type="evidence" value="ECO:0007669"/>
    <property type="project" value="UniProtKB-SubCell"/>
</dbReference>
<accession>A0A3S4QB33</accession>
<feature type="transmembrane region" description="Helical" evidence="13">
    <location>
        <begin position="143"/>
        <end position="164"/>
    </location>
</feature>
<evidence type="ECO:0000256" key="7">
    <source>
        <dbReference type="ARBA" id="ARBA00023136"/>
    </source>
</evidence>
<gene>
    <name evidence="15" type="ORF">B4U79_08116</name>
</gene>
<comment type="similarity">
    <text evidence="2 11">Belongs to the G-protein coupled receptor 1 family.</text>
</comment>